<accession>A0A1C3YD93</accession>
<dbReference type="AlphaFoldDB" id="A0A1C3YD93"/>
<dbReference type="RefSeq" id="WP_092755328.1">
    <property type="nucleotide sequence ID" value="NZ_FMAJ01000045.1"/>
</dbReference>
<organism evidence="2 3">
    <name type="scientific">Rhizobium aethiopicum</name>
    <dbReference type="NCBI Taxonomy" id="1138170"/>
    <lineage>
        <taxon>Bacteria</taxon>
        <taxon>Pseudomonadati</taxon>
        <taxon>Pseudomonadota</taxon>
        <taxon>Alphaproteobacteria</taxon>
        <taxon>Hyphomicrobiales</taxon>
        <taxon>Rhizobiaceae</taxon>
        <taxon>Rhizobium/Agrobacterium group</taxon>
        <taxon>Rhizobium</taxon>
    </lineage>
</organism>
<dbReference type="Proteomes" id="UP000198723">
    <property type="component" value="Unassembled WGS sequence"/>
</dbReference>
<evidence type="ECO:0000256" key="1">
    <source>
        <dbReference type="SAM" id="Phobius"/>
    </source>
</evidence>
<keyword evidence="1" id="KW-0812">Transmembrane</keyword>
<dbReference type="STRING" id="1138170.GA0061105_1456"/>
<feature type="transmembrane region" description="Helical" evidence="1">
    <location>
        <begin position="32"/>
        <end position="53"/>
    </location>
</feature>
<evidence type="ECO:0000313" key="3">
    <source>
        <dbReference type="Proteomes" id="UP000198723"/>
    </source>
</evidence>
<reference evidence="2 3" key="1">
    <citation type="submission" date="2016-08" db="EMBL/GenBank/DDBJ databases">
        <authorList>
            <person name="Seilhamer J.J."/>
        </authorList>
    </citation>
    <scope>NUCLEOTIDE SEQUENCE [LARGE SCALE GENOMIC DNA]</scope>
    <source>
        <strain evidence="2 3">HBR26</strain>
    </source>
</reference>
<dbReference type="EMBL" id="FMAJ01000045">
    <property type="protein sequence ID" value="SCB62339.1"/>
    <property type="molecule type" value="Genomic_DNA"/>
</dbReference>
<feature type="transmembrane region" description="Helical" evidence="1">
    <location>
        <begin position="267"/>
        <end position="287"/>
    </location>
</feature>
<sequence length="357" mass="39163">MPQIIESNAVQMLLVSFAGVIAYGIYKFRPWLLAIAGVVVAILIHFSFLFDVGEVYSYSDFYKRAFWYFGDDITTCLAAAYIWSLLSRRPKLGCVLATAILLSGGRIGIILVIIQISLLYFRPKLSYRGLFTTVALTIATAVSVYYSSVLVSPTMISVGNKVAYQLGSNEAWFQKTTNGADCINENCFEYKVKRPLRIRVYGAIAGLWMTLDGGYPGSRFPNTPEKLANLMTEANPWGLNDMLGITRQDWLMVGTIQSPYLQFGAGYGPFFLIAAMSIIGLICVVGFRNLTTQPGDSGSAFAIFFVVNAIFNQTQAWLLPGPILFVMALCGANIIVQPFLTSRQSANQGQSVVVANG</sequence>
<name>A0A1C3YD93_9HYPH</name>
<evidence type="ECO:0000313" key="2">
    <source>
        <dbReference type="EMBL" id="SCB62339.1"/>
    </source>
</evidence>
<feature type="transmembrane region" description="Helical" evidence="1">
    <location>
        <begin position="127"/>
        <end position="146"/>
    </location>
</feature>
<keyword evidence="1" id="KW-1133">Transmembrane helix</keyword>
<feature type="transmembrane region" description="Helical" evidence="1">
    <location>
        <begin position="9"/>
        <end position="26"/>
    </location>
</feature>
<protein>
    <submittedName>
        <fullName evidence="2">Uncharacterized protein</fullName>
    </submittedName>
</protein>
<feature type="transmembrane region" description="Helical" evidence="1">
    <location>
        <begin position="317"/>
        <end position="336"/>
    </location>
</feature>
<keyword evidence="1" id="KW-0472">Membrane</keyword>
<proteinExistence type="predicted"/>
<feature type="transmembrane region" description="Helical" evidence="1">
    <location>
        <begin position="65"/>
        <end position="83"/>
    </location>
</feature>
<feature type="transmembrane region" description="Helical" evidence="1">
    <location>
        <begin position="95"/>
        <end position="120"/>
    </location>
</feature>
<gene>
    <name evidence="2" type="ORF">GA0061105_1456</name>
</gene>